<reference evidence="1 2" key="1">
    <citation type="journal article" date="2019" name="Commun. Biol.">
        <title>The bagworm genome reveals a unique fibroin gene that provides high tensile strength.</title>
        <authorList>
            <person name="Kono N."/>
            <person name="Nakamura H."/>
            <person name="Ohtoshi R."/>
            <person name="Tomita M."/>
            <person name="Numata K."/>
            <person name="Arakawa K."/>
        </authorList>
    </citation>
    <scope>NUCLEOTIDE SEQUENCE [LARGE SCALE GENOMIC DNA]</scope>
</reference>
<dbReference type="AlphaFoldDB" id="A0A4C1V0Q2"/>
<dbReference type="EMBL" id="BGZK01000252">
    <property type="protein sequence ID" value="GBP31846.1"/>
    <property type="molecule type" value="Genomic_DNA"/>
</dbReference>
<accession>A0A4C1V0Q2</accession>
<evidence type="ECO:0000313" key="1">
    <source>
        <dbReference type="EMBL" id="GBP31846.1"/>
    </source>
</evidence>
<organism evidence="1 2">
    <name type="scientific">Eumeta variegata</name>
    <name type="common">Bagworm moth</name>
    <name type="synonym">Eumeta japonica</name>
    <dbReference type="NCBI Taxonomy" id="151549"/>
    <lineage>
        <taxon>Eukaryota</taxon>
        <taxon>Metazoa</taxon>
        <taxon>Ecdysozoa</taxon>
        <taxon>Arthropoda</taxon>
        <taxon>Hexapoda</taxon>
        <taxon>Insecta</taxon>
        <taxon>Pterygota</taxon>
        <taxon>Neoptera</taxon>
        <taxon>Endopterygota</taxon>
        <taxon>Lepidoptera</taxon>
        <taxon>Glossata</taxon>
        <taxon>Ditrysia</taxon>
        <taxon>Tineoidea</taxon>
        <taxon>Psychidae</taxon>
        <taxon>Oiketicinae</taxon>
        <taxon>Eumeta</taxon>
    </lineage>
</organism>
<protein>
    <submittedName>
        <fullName evidence="1">Uncharacterized protein</fullName>
    </submittedName>
</protein>
<evidence type="ECO:0000313" key="2">
    <source>
        <dbReference type="Proteomes" id="UP000299102"/>
    </source>
</evidence>
<name>A0A4C1V0Q2_EUMVA</name>
<gene>
    <name evidence="1" type="ORF">EVAR_16620_1</name>
</gene>
<dbReference type="Proteomes" id="UP000299102">
    <property type="component" value="Unassembled WGS sequence"/>
</dbReference>
<proteinExistence type="predicted"/>
<sequence length="183" mass="21022">METTWEKMSDRHLRQKDKLDNAAQRDYRVVRVHEWHKKTSKIRCYVPELNLFSPSRRLALYRRTLRNFLQSTVKLKNDLPSAILINDYDKAVFEKCYANIGNCSGLRVSMSDEQDVIAVPACVVFNAAGITPVPTTSNEPPAPCPALRAAAHITELHRRSRSHEKEIRDDILEPFPILLIRNA</sequence>
<keyword evidence="2" id="KW-1185">Reference proteome</keyword>
<comment type="caution">
    <text evidence="1">The sequence shown here is derived from an EMBL/GenBank/DDBJ whole genome shotgun (WGS) entry which is preliminary data.</text>
</comment>